<dbReference type="GO" id="GO:0006744">
    <property type="term" value="P:ubiquinone biosynthetic process"/>
    <property type="evidence" value="ECO:0007669"/>
    <property type="project" value="UniProtKB-KW"/>
</dbReference>
<dbReference type="PANTHER" id="PTHR21427">
    <property type="entry name" value="UBIQUINONE BIOSYNTHESIS PROTEIN COQ9, MITOCHONDRIAL"/>
    <property type="match status" value="1"/>
</dbReference>
<evidence type="ECO:0000259" key="7">
    <source>
        <dbReference type="Pfam" id="PF08511"/>
    </source>
</evidence>
<evidence type="ECO:0000256" key="2">
    <source>
        <dbReference type="ARBA" id="ARBA00010766"/>
    </source>
</evidence>
<dbReference type="RefSeq" id="WP_139942080.1">
    <property type="nucleotide sequence ID" value="NZ_JBHSYP010000005.1"/>
</dbReference>
<dbReference type="NCBIfam" id="TIGR02396">
    <property type="entry name" value="diverge_rpsU"/>
    <property type="match status" value="1"/>
</dbReference>
<dbReference type="OrthoDB" id="7201143at2"/>
<gene>
    <name evidence="8" type="ORF">FIV46_16815</name>
</gene>
<dbReference type="Pfam" id="PF08511">
    <property type="entry name" value="COQ9"/>
    <property type="match status" value="1"/>
</dbReference>
<proteinExistence type="inferred from homology"/>
<keyword evidence="9" id="KW-1185">Reference proteome</keyword>
<reference evidence="9" key="1">
    <citation type="submission" date="2019-06" db="EMBL/GenBank/DDBJ databases">
        <title>The complete genome of Emcibacter congregatus ZYLT.</title>
        <authorList>
            <person name="Zhao Z."/>
        </authorList>
    </citation>
    <scope>NUCLEOTIDE SEQUENCE [LARGE SCALE GENOMIC DNA]</scope>
    <source>
        <strain evidence="9">MCCC 1A06723</strain>
    </source>
</reference>
<evidence type="ECO:0000256" key="1">
    <source>
        <dbReference type="ARBA" id="ARBA00004749"/>
    </source>
</evidence>
<dbReference type="PANTHER" id="PTHR21427:SF19">
    <property type="entry name" value="UBIQUINONE BIOSYNTHESIS PROTEIN COQ9, MITOCHONDRIAL"/>
    <property type="match status" value="1"/>
</dbReference>
<dbReference type="Proteomes" id="UP000319148">
    <property type="component" value="Unassembled WGS sequence"/>
</dbReference>
<keyword evidence="4" id="KW-0809">Transit peptide</keyword>
<keyword evidence="3" id="KW-0831">Ubiquinone biosynthesis</keyword>
<comment type="similarity">
    <text evidence="2">Belongs to the COQ9 family.</text>
</comment>
<dbReference type="InterPro" id="IPR012762">
    <property type="entry name" value="Ubiq_biosynth_COQ9"/>
</dbReference>
<evidence type="ECO:0000313" key="9">
    <source>
        <dbReference type="Proteomes" id="UP000319148"/>
    </source>
</evidence>
<feature type="domain" description="COQ9 C-terminal" evidence="7">
    <location>
        <begin position="125"/>
        <end position="194"/>
    </location>
</feature>
<dbReference type="EMBL" id="VFIY01000018">
    <property type="protein sequence ID" value="TPD57764.1"/>
    <property type="molecule type" value="Genomic_DNA"/>
</dbReference>
<evidence type="ECO:0000313" key="8">
    <source>
        <dbReference type="EMBL" id="TPD57764.1"/>
    </source>
</evidence>
<comment type="pathway">
    <text evidence="1">Cofactor biosynthesis; ubiquinone biosynthesis.</text>
</comment>
<name>A0A501PCY2_9PROT</name>
<organism evidence="8 9">
    <name type="scientific">Emcibacter nanhaiensis</name>
    <dbReference type="NCBI Taxonomy" id="1505037"/>
    <lineage>
        <taxon>Bacteria</taxon>
        <taxon>Pseudomonadati</taxon>
        <taxon>Pseudomonadota</taxon>
        <taxon>Alphaproteobacteria</taxon>
        <taxon>Emcibacterales</taxon>
        <taxon>Emcibacteraceae</taxon>
        <taxon>Emcibacter</taxon>
    </lineage>
</organism>
<evidence type="ECO:0000256" key="6">
    <source>
        <dbReference type="ARBA" id="ARBA00058104"/>
    </source>
</evidence>
<dbReference type="Gene3D" id="1.10.357.10">
    <property type="entry name" value="Tetracycline Repressor, domain 2"/>
    <property type="match status" value="1"/>
</dbReference>
<evidence type="ECO:0000256" key="5">
    <source>
        <dbReference type="ARBA" id="ARBA00023121"/>
    </source>
</evidence>
<dbReference type="GO" id="GO:0008289">
    <property type="term" value="F:lipid binding"/>
    <property type="evidence" value="ECO:0007669"/>
    <property type="project" value="UniProtKB-KW"/>
</dbReference>
<dbReference type="AlphaFoldDB" id="A0A501PCY2"/>
<evidence type="ECO:0000256" key="3">
    <source>
        <dbReference type="ARBA" id="ARBA00022688"/>
    </source>
</evidence>
<accession>A0A501PCY2</accession>
<evidence type="ECO:0000256" key="4">
    <source>
        <dbReference type="ARBA" id="ARBA00022946"/>
    </source>
</evidence>
<comment type="function">
    <text evidence="6">Membrane-associated protein that warps the membrane surface to access and bind aromatic isoprenes with high specificity, including ubiquinone (CoQ) isoprene intermediates and presents them directly to COQ7, therefore facilitating the COQ7-mediated hydroxylase step. Participates in the biosynthesis of coenzyme Q, also named ubiquinone, an essential lipid-soluble electron transporter for aerobic cellular respiration.</text>
</comment>
<comment type="caution">
    <text evidence="8">The sequence shown here is derived from an EMBL/GenBank/DDBJ whole genome shotgun (WGS) entry which is preliminary data.</text>
</comment>
<dbReference type="InterPro" id="IPR013718">
    <property type="entry name" value="COQ9_C"/>
</dbReference>
<protein>
    <submittedName>
        <fullName evidence="8">COQ9 family protein</fullName>
    </submittedName>
</protein>
<keyword evidence="5" id="KW-0446">Lipid-binding</keyword>
<sequence length="221" mass="25210">MTRKKKIKTDIPDELRAPLLEAALVHVPFDGWTAATLRQAAADLDIDYGLARLAFPEAPSDMIDALAAHCDAEMSSAAKLLGLDNMKVREKITTLIRLRLEVELPHREAARRALTWLMLPQNQPLAVTLLNRTVDLMWKLAGDTSRDFNYYTKRLTLAGVYSSCFLYWLGDESESQTDTKAFIDRRIEDVMKIEKGKAEIRTWTDRLPDLWRGLGKMRYGQ</sequence>